<feature type="domain" description="Plant heme peroxidase family profile" evidence="15">
    <location>
        <begin position="23"/>
        <end position="120"/>
    </location>
</feature>
<feature type="signal peptide" evidence="13">
    <location>
        <begin position="1"/>
        <end position="22"/>
    </location>
</feature>
<name>A0AAV9FGT7_ACOCL</name>
<evidence type="ECO:0000256" key="8">
    <source>
        <dbReference type="ARBA" id="ARBA00023324"/>
    </source>
</evidence>
<keyword evidence="6 13" id="KW-0560">Oxidoreductase</keyword>
<feature type="compositionally biased region" description="Basic residues" evidence="14">
    <location>
        <begin position="209"/>
        <end position="220"/>
    </location>
</feature>
<dbReference type="InterPro" id="IPR000823">
    <property type="entry name" value="Peroxidase_pln"/>
</dbReference>
<reference evidence="16" key="2">
    <citation type="submission" date="2023-06" db="EMBL/GenBank/DDBJ databases">
        <authorList>
            <person name="Ma L."/>
            <person name="Liu K.-W."/>
            <person name="Li Z."/>
            <person name="Hsiao Y.-Y."/>
            <person name="Qi Y."/>
            <person name="Fu T."/>
            <person name="Tang G."/>
            <person name="Zhang D."/>
            <person name="Sun W.-H."/>
            <person name="Liu D.-K."/>
            <person name="Li Y."/>
            <person name="Chen G.-Z."/>
            <person name="Liu X.-D."/>
            <person name="Liao X.-Y."/>
            <person name="Jiang Y.-T."/>
            <person name="Yu X."/>
            <person name="Hao Y."/>
            <person name="Huang J."/>
            <person name="Zhao X.-W."/>
            <person name="Ke S."/>
            <person name="Chen Y.-Y."/>
            <person name="Wu W.-L."/>
            <person name="Hsu J.-L."/>
            <person name="Lin Y.-F."/>
            <person name="Huang M.-D."/>
            <person name="Li C.-Y."/>
            <person name="Huang L."/>
            <person name="Wang Z.-W."/>
            <person name="Zhao X."/>
            <person name="Zhong W.-Y."/>
            <person name="Peng D.-H."/>
            <person name="Ahmad S."/>
            <person name="Lan S."/>
            <person name="Zhang J.-S."/>
            <person name="Tsai W.-C."/>
            <person name="Van De Peer Y."/>
            <person name="Liu Z.-J."/>
        </authorList>
    </citation>
    <scope>NUCLEOTIDE SEQUENCE</scope>
    <source>
        <strain evidence="16">CP</strain>
        <tissue evidence="16">Leaves</tissue>
    </source>
</reference>
<dbReference type="InterPro" id="IPR010255">
    <property type="entry name" value="Haem_peroxidase_sf"/>
</dbReference>
<keyword evidence="4 10" id="KW-0479">Metal-binding</keyword>
<dbReference type="PROSITE" id="PS00436">
    <property type="entry name" value="PEROXIDASE_2"/>
    <property type="match status" value="1"/>
</dbReference>
<feature type="binding site" evidence="10">
    <location>
        <position position="74"/>
    </location>
    <ligand>
        <name>Ca(2+)</name>
        <dbReference type="ChEBI" id="CHEBI:29108"/>
        <label>1</label>
    </ligand>
</feature>
<feature type="disulfide bond" evidence="12">
    <location>
        <begin position="33"/>
        <end position="112"/>
    </location>
</feature>
<dbReference type="GO" id="GO:0042744">
    <property type="term" value="P:hydrogen peroxide catabolic process"/>
    <property type="evidence" value="ECO:0007669"/>
    <property type="project" value="UniProtKB-KW"/>
</dbReference>
<keyword evidence="3 13" id="KW-0349">Heme</keyword>
<feature type="binding site" evidence="10">
    <location>
        <position position="65"/>
    </location>
    <ligand>
        <name>Ca(2+)</name>
        <dbReference type="ChEBI" id="CHEBI:29108"/>
        <label>1</label>
    </ligand>
</feature>
<evidence type="ECO:0000259" key="15">
    <source>
        <dbReference type="PROSITE" id="PS50873"/>
    </source>
</evidence>
<keyword evidence="5 10" id="KW-0106">Calcium</keyword>
<evidence type="ECO:0000256" key="7">
    <source>
        <dbReference type="ARBA" id="ARBA00023004"/>
    </source>
</evidence>
<comment type="caution">
    <text evidence="16">The sequence shown here is derived from an EMBL/GenBank/DDBJ whole genome shotgun (WGS) entry which is preliminary data.</text>
</comment>
<evidence type="ECO:0000256" key="10">
    <source>
        <dbReference type="PIRSR" id="PIRSR600823-3"/>
    </source>
</evidence>
<keyword evidence="2 13" id="KW-0575">Peroxidase</keyword>
<feature type="binding site" evidence="10">
    <location>
        <position position="72"/>
    </location>
    <ligand>
        <name>Ca(2+)</name>
        <dbReference type="ChEBI" id="CHEBI:29108"/>
        <label>1</label>
    </ligand>
</feature>
<evidence type="ECO:0000256" key="13">
    <source>
        <dbReference type="RuleBase" id="RU362060"/>
    </source>
</evidence>
<dbReference type="EC" id="1.11.1.7" evidence="13"/>
<dbReference type="PROSITE" id="PS50873">
    <property type="entry name" value="PEROXIDASE_4"/>
    <property type="match status" value="1"/>
</dbReference>
<feature type="binding site" evidence="10">
    <location>
        <position position="86"/>
    </location>
    <ligand>
        <name>Ca(2+)</name>
        <dbReference type="ChEBI" id="CHEBI:29108"/>
        <label>1</label>
    </ligand>
</feature>
<dbReference type="GO" id="GO:0020037">
    <property type="term" value="F:heme binding"/>
    <property type="evidence" value="ECO:0007669"/>
    <property type="project" value="UniProtKB-UniRule"/>
</dbReference>
<feature type="compositionally biased region" description="Low complexity" evidence="14">
    <location>
        <begin position="198"/>
        <end position="208"/>
    </location>
</feature>
<keyword evidence="12" id="KW-1015">Disulfide bond</keyword>
<dbReference type="PRINTS" id="PR00461">
    <property type="entry name" value="PLPEROXIDASE"/>
</dbReference>
<reference evidence="16" key="1">
    <citation type="journal article" date="2023" name="Nat. Commun.">
        <title>Diploid and tetraploid genomes of Acorus and the evolution of monocots.</title>
        <authorList>
            <person name="Ma L."/>
            <person name="Liu K.W."/>
            <person name="Li Z."/>
            <person name="Hsiao Y.Y."/>
            <person name="Qi Y."/>
            <person name="Fu T."/>
            <person name="Tang G.D."/>
            <person name="Zhang D."/>
            <person name="Sun W.H."/>
            <person name="Liu D.K."/>
            <person name="Li Y."/>
            <person name="Chen G.Z."/>
            <person name="Liu X.D."/>
            <person name="Liao X.Y."/>
            <person name="Jiang Y.T."/>
            <person name="Yu X."/>
            <person name="Hao Y."/>
            <person name="Huang J."/>
            <person name="Zhao X.W."/>
            <person name="Ke S."/>
            <person name="Chen Y.Y."/>
            <person name="Wu W.L."/>
            <person name="Hsu J.L."/>
            <person name="Lin Y.F."/>
            <person name="Huang M.D."/>
            <person name="Li C.Y."/>
            <person name="Huang L."/>
            <person name="Wang Z.W."/>
            <person name="Zhao X."/>
            <person name="Zhong W.Y."/>
            <person name="Peng D.H."/>
            <person name="Ahmad S."/>
            <person name="Lan S."/>
            <person name="Zhang J.S."/>
            <person name="Tsai W.C."/>
            <person name="Van de Peer Y."/>
            <person name="Liu Z.J."/>
        </authorList>
    </citation>
    <scope>NUCLEOTIDE SEQUENCE</scope>
    <source>
        <strain evidence="16">CP</strain>
    </source>
</reference>
<evidence type="ECO:0000256" key="9">
    <source>
        <dbReference type="PIRSR" id="PIRSR600823-1"/>
    </source>
</evidence>
<evidence type="ECO:0000256" key="2">
    <source>
        <dbReference type="ARBA" id="ARBA00022559"/>
    </source>
</evidence>
<feature type="binding site" evidence="10">
    <location>
        <position position="68"/>
    </location>
    <ligand>
        <name>Ca(2+)</name>
        <dbReference type="ChEBI" id="CHEBI:29108"/>
        <label>1</label>
    </ligand>
</feature>
<feature type="site" description="Transition state stabilizer" evidence="11">
    <location>
        <position position="60"/>
    </location>
</feature>
<evidence type="ECO:0000256" key="11">
    <source>
        <dbReference type="PIRSR" id="PIRSR600823-4"/>
    </source>
</evidence>
<dbReference type="Proteomes" id="UP001180020">
    <property type="component" value="Unassembled WGS sequence"/>
</dbReference>
<keyword evidence="17" id="KW-1185">Reference proteome</keyword>
<comment type="similarity">
    <text evidence="13">Belongs to the peroxidase family. Classical plant (class III) peroxidase subfamily.</text>
</comment>
<comment type="catalytic activity">
    <reaction evidence="1 13">
        <text>2 a phenolic donor + H2O2 = 2 a phenolic radical donor + 2 H2O</text>
        <dbReference type="Rhea" id="RHEA:56136"/>
        <dbReference type="ChEBI" id="CHEBI:15377"/>
        <dbReference type="ChEBI" id="CHEBI:16240"/>
        <dbReference type="ChEBI" id="CHEBI:139520"/>
        <dbReference type="ChEBI" id="CHEBI:139521"/>
        <dbReference type="EC" id="1.11.1.7"/>
    </reaction>
</comment>
<feature type="binding site" evidence="10">
    <location>
        <position position="70"/>
    </location>
    <ligand>
        <name>Ca(2+)</name>
        <dbReference type="ChEBI" id="CHEBI:29108"/>
        <label>1</label>
    </ligand>
</feature>
<dbReference type="InterPro" id="IPR019794">
    <property type="entry name" value="Peroxidases_AS"/>
</dbReference>
<dbReference type="Gene3D" id="1.10.520.10">
    <property type="match status" value="1"/>
</dbReference>
<evidence type="ECO:0000313" key="17">
    <source>
        <dbReference type="Proteomes" id="UP001180020"/>
    </source>
</evidence>
<proteinExistence type="inferred from homology"/>
<keyword evidence="8 13" id="KW-0376">Hydrogen peroxide</keyword>
<feature type="compositionally biased region" description="Basic and acidic residues" evidence="14">
    <location>
        <begin position="133"/>
        <end position="155"/>
    </location>
</feature>
<sequence>MEKATTYIGLIFLGLLFGSAHADLKLGFYAHSCPKAEQIVSEFVMKHIKNAPTLAAPLLRMHFHDCFVRGCDGSVLINSTSNNQAEKSAIPNQSLRGFGFIDNLKALLEAACPGVVSCADTSHWPREMQLSPLEDHSGMYRRGGETGPFERDRGPKQHPSAGFQLHTTSNVLRQQGTQPHRSSTTFRRPHHWHHALRPPHFQQPPLQLHRQRRPRPRVGQRVRGEPKEEQVQDPERQHDNCRDGPGELPDVRSRVLQTGAEAERDLRVGLLPHQEFIHQCLHFEARRRSGIGVL</sequence>
<organism evidence="16 17">
    <name type="scientific">Acorus calamus</name>
    <name type="common">Sweet flag</name>
    <dbReference type="NCBI Taxonomy" id="4465"/>
    <lineage>
        <taxon>Eukaryota</taxon>
        <taxon>Viridiplantae</taxon>
        <taxon>Streptophyta</taxon>
        <taxon>Embryophyta</taxon>
        <taxon>Tracheophyta</taxon>
        <taxon>Spermatophyta</taxon>
        <taxon>Magnoliopsida</taxon>
        <taxon>Liliopsida</taxon>
        <taxon>Acoraceae</taxon>
        <taxon>Acorus</taxon>
    </lineage>
</organism>
<comment type="cofactor">
    <cofactor evidence="10 13">
        <name>Ca(2+)</name>
        <dbReference type="ChEBI" id="CHEBI:29108"/>
    </cofactor>
    <text evidence="10 13">Binds 2 calcium ions per subunit.</text>
</comment>
<feature type="compositionally biased region" description="Basic and acidic residues" evidence="14">
    <location>
        <begin position="222"/>
        <end position="250"/>
    </location>
</feature>
<keyword evidence="13" id="KW-0964">Secreted</keyword>
<dbReference type="Pfam" id="PF00141">
    <property type="entry name" value="peroxidase"/>
    <property type="match status" value="1"/>
</dbReference>
<dbReference type="GO" id="GO:0046872">
    <property type="term" value="F:metal ion binding"/>
    <property type="evidence" value="ECO:0007669"/>
    <property type="project" value="UniProtKB-UniRule"/>
</dbReference>
<feature type="disulfide bond" evidence="12">
    <location>
        <begin position="66"/>
        <end position="71"/>
    </location>
</feature>
<comment type="function">
    <text evidence="13">Removal of H(2)O(2), oxidation of toxic reductants, biosynthesis and degradation of lignin, suberization, auxin catabolism, response to environmental stresses such as wounding, pathogen attack and oxidative stress.</text>
</comment>
<protein>
    <recommendedName>
        <fullName evidence="13">Peroxidase</fullName>
        <ecNumber evidence="13">1.11.1.7</ecNumber>
    </recommendedName>
</protein>
<dbReference type="SUPFAM" id="SSF48113">
    <property type="entry name" value="Heme-dependent peroxidases"/>
    <property type="match status" value="1"/>
</dbReference>
<feature type="region of interest" description="Disordered" evidence="14">
    <location>
        <begin position="133"/>
        <end position="163"/>
    </location>
</feature>
<dbReference type="GO" id="GO:0140825">
    <property type="term" value="F:lactoperoxidase activity"/>
    <property type="evidence" value="ECO:0007669"/>
    <property type="project" value="UniProtKB-EC"/>
</dbReference>
<dbReference type="EMBL" id="JAUJYO010000001">
    <property type="protein sequence ID" value="KAK1325002.1"/>
    <property type="molecule type" value="Genomic_DNA"/>
</dbReference>
<dbReference type="GO" id="GO:0005576">
    <property type="term" value="C:extracellular region"/>
    <property type="evidence" value="ECO:0007669"/>
    <property type="project" value="UniProtKB-SubCell"/>
</dbReference>
<evidence type="ECO:0000256" key="1">
    <source>
        <dbReference type="ARBA" id="ARBA00000189"/>
    </source>
</evidence>
<feature type="active site" description="Proton acceptor" evidence="9">
    <location>
        <position position="64"/>
    </location>
</feature>
<evidence type="ECO:0000313" key="16">
    <source>
        <dbReference type="EMBL" id="KAK1325002.1"/>
    </source>
</evidence>
<gene>
    <name evidence="16" type="primary">PER3</name>
    <name evidence="16" type="ORF">QJS10_CPA01g00983</name>
</gene>
<dbReference type="PANTHER" id="PTHR31235">
    <property type="entry name" value="PEROXIDASE 25-RELATED"/>
    <property type="match status" value="1"/>
</dbReference>
<evidence type="ECO:0000256" key="3">
    <source>
        <dbReference type="ARBA" id="ARBA00022617"/>
    </source>
</evidence>
<comment type="cofactor">
    <cofactor evidence="13">
        <name>heme b</name>
        <dbReference type="ChEBI" id="CHEBI:60344"/>
    </cofactor>
    <text evidence="13">Binds 1 heme b (iron(II)-protoporphyrin IX) group per subunit.</text>
</comment>
<dbReference type="GO" id="GO:0006979">
    <property type="term" value="P:response to oxidative stress"/>
    <property type="evidence" value="ECO:0007669"/>
    <property type="project" value="UniProtKB-UniRule"/>
</dbReference>
<feature type="chain" id="PRO_5043095604" description="Peroxidase" evidence="13">
    <location>
        <begin position="23"/>
        <end position="294"/>
    </location>
</feature>
<evidence type="ECO:0000256" key="6">
    <source>
        <dbReference type="ARBA" id="ARBA00023002"/>
    </source>
</evidence>
<keyword evidence="13" id="KW-0732">Signal</keyword>
<evidence type="ECO:0000256" key="5">
    <source>
        <dbReference type="ARBA" id="ARBA00022837"/>
    </source>
</evidence>
<evidence type="ECO:0000256" key="12">
    <source>
        <dbReference type="PIRSR" id="PIRSR600823-5"/>
    </source>
</evidence>
<comment type="subcellular location">
    <subcellularLocation>
        <location evidence="13">Secreted</location>
    </subcellularLocation>
</comment>
<accession>A0AAV9FGT7</accession>
<feature type="region of interest" description="Disordered" evidence="14">
    <location>
        <begin position="195"/>
        <end position="250"/>
    </location>
</feature>
<evidence type="ECO:0000256" key="4">
    <source>
        <dbReference type="ARBA" id="ARBA00022723"/>
    </source>
</evidence>
<evidence type="ECO:0000256" key="14">
    <source>
        <dbReference type="SAM" id="MobiDB-lite"/>
    </source>
</evidence>
<keyword evidence="7 13" id="KW-0408">Iron</keyword>
<dbReference type="AlphaFoldDB" id="A0AAV9FGT7"/>
<dbReference type="InterPro" id="IPR002016">
    <property type="entry name" value="Haem_peroxidase"/>
</dbReference>